<proteinExistence type="predicted"/>
<feature type="region of interest" description="Disordered" evidence="1">
    <location>
        <begin position="43"/>
        <end position="63"/>
    </location>
</feature>
<feature type="signal peptide" evidence="2">
    <location>
        <begin position="1"/>
        <end position="18"/>
    </location>
</feature>
<sequence length="355" mass="39708">MKKFFAFLVVLISIGVLNGCGEVVEQNEVALVLRSLGDRTPETVNVKESAPEAAPEEGQENPDATLDNFSVELITARRAPVQVPGVVVLRFPLGLQSYRFTAKPSLESPENEGVLVDVLGGQVGFDVVVHMYIDSSFPDLKDRLVKLMKAYQLRQYAGDANVLEKLISGRFSKILKQPFVEYSADKNGLDIMRRKKEINENALKRLNERFNPLGLRFTLVAVSSAMKVSEEQQKKMDEIYLQDVKLQVLELTNKQIKPLDDKIEGIRQEGETEAARILNEARAESVRLVTDAEKTRKGMFISILGKENYVQLETMLTMVNGLKNGKTVLNILPADSRIILNSNEMQSVKQVALEN</sequence>
<dbReference type="STRING" id="1798542.A3F54_03655"/>
<evidence type="ECO:0000313" key="3">
    <source>
        <dbReference type="EMBL" id="OGY81993.1"/>
    </source>
</evidence>
<feature type="chain" id="PRO_5009581964" evidence="2">
    <location>
        <begin position="19"/>
        <end position="355"/>
    </location>
</feature>
<evidence type="ECO:0000256" key="1">
    <source>
        <dbReference type="SAM" id="MobiDB-lite"/>
    </source>
</evidence>
<reference evidence="3 4" key="1">
    <citation type="journal article" date="2016" name="Nat. Commun.">
        <title>Thousands of microbial genomes shed light on interconnected biogeochemical processes in an aquifer system.</title>
        <authorList>
            <person name="Anantharaman K."/>
            <person name="Brown C.T."/>
            <person name="Hug L.A."/>
            <person name="Sharon I."/>
            <person name="Castelle C.J."/>
            <person name="Probst A.J."/>
            <person name="Thomas B.C."/>
            <person name="Singh A."/>
            <person name="Wilkins M.J."/>
            <person name="Karaoz U."/>
            <person name="Brodie E.L."/>
            <person name="Williams K.H."/>
            <person name="Hubbard S.S."/>
            <person name="Banfield J.F."/>
        </authorList>
    </citation>
    <scope>NUCLEOTIDE SEQUENCE [LARGE SCALE GENOMIC DNA]</scope>
</reference>
<gene>
    <name evidence="3" type="ORF">A3F54_03655</name>
</gene>
<organism evidence="3 4">
    <name type="scientific">Candidatus Kerfeldbacteria bacterium RIFCSPHIGHO2_12_FULL_48_17</name>
    <dbReference type="NCBI Taxonomy" id="1798542"/>
    <lineage>
        <taxon>Bacteria</taxon>
        <taxon>Candidatus Kerfeldiibacteriota</taxon>
    </lineage>
</organism>
<name>A0A1G2AYI2_9BACT</name>
<comment type="caution">
    <text evidence="3">The sequence shown here is derived from an EMBL/GenBank/DDBJ whole genome shotgun (WGS) entry which is preliminary data.</text>
</comment>
<keyword evidence="2" id="KW-0732">Signal</keyword>
<evidence type="ECO:0000313" key="4">
    <source>
        <dbReference type="Proteomes" id="UP000176952"/>
    </source>
</evidence>
<dbReference type="EMBL" id="MHKD01000040">
    <property type="protein sequence ID" value="OGY81993.1"/>
    <property type="molecule type" value="Genomic_DNA"/>
</dbReference>
<dbReference type="Proteomes" id="UP000176952">
    <property type="component" value="Unassembled WGS sequence"/>
</dbReference>
<evidence type="ECO:0000256" key="2">
    <source>
        <dbReference type="SAM" id="SignalP"/>
    </source>
</evidence>
<dbReference type="AlphaFoldDB" id="A0A1G2AYI2"/>
<accession>A0A1G2AYI2</accession>
<protein>
    <submittedName>
        <fullName evidence="3">Uncharacterized protein</fullName>
    </submittedName>
</protein>